<evidence type="ECO:0000259" key="4">
    <source>
        <dbReference type="Pfam" id="PF07715"/>
    </source>
</evidence>
<keyword evidence="5" id="KW-0675">Receptor</keyword>
<comment type="subcellular location">
    <subcellularLocation>
        <location evidence="2">Cell outer membrane</location>
        <topology evidence="2">Multi-pass membrane protein</topology>
    </subcellularLocation>
</comment>
<keyword evidence="2" id="KW-1134">Transmembrane beta strand</keyword>
<feature type="signal peptide" evidence="3">
    <location>
        <begin position="1"/>
        <end position="30"/>
    </location>
</feature>
<dbReference type="GO" id="GO:0044718">
    <property type="term" value="P:siderophore transmembrane transport"/>
    <property type="evidence" value="ECO:0007669"/>
    <property type="project" value="TreeGrafter"/>
</dbReference>
<evidence type="ECO:0000313" key="5">
    <source>
        <dbReference type="EMBL" id="PIV63719.1"/>
    </source>
</evidence>
<comment type="caution">
    <text evidence="5">The sequence shown here is derived from an EMBL/GenBank/DDBJ whole genome shotgun (WGS) entry which is preliminary data.</text>
</comment>
<dbReference type="PANTHER" id="PTHR30069:SF29">
    <property type="entry name" value="HEMOGLOBIN AND HEMOGLOBIN-HAPTOGLOBIN-BINDING PROTEIN 1-RELATED"/>
    <property type="match status" value="1"/>
</dbReference>
<evidence type="ECO:0000256" key="2">
    <source>
        <dbReference type="PROSITE-ProRule" id="PRU01360"/>
    </source>
</evidence>
<dbReference type="Pfam" id="PF07715">
    <property type="entry name" value="Plug"/>
    <property type="match status" value="1"/>
</dbReference>
<dbReference type="InterPro" id="IPR039426">
    <property type="entry name" value="TonB-dep_rcpt-like"/>
</dbReference>
<evidence type="ECO:0000256" key="3">
    <source>
        <dbReference type="SAM" id="SignalP"/>
    </source>
</evidence>
<evidence type="ECO:0000313" key="6">
    <source>
        <dbReference type="Proteomes" id="UP000228886"/>
    </source>
</evidence>
<protein>
    <submittedName>
        <fullName evidence="5">TonB-dependent receptor</fullName>
    </submittedName>
</protein>
<dbReference type="InterPro" id="IPR012910">
    <property type="entry name" value="Plug_dom"/>
</dbReference>
<dbReference type="Proteomes" id="UP000228886">
    <property type="component" value="Unassembled WGS sequence"/>
</dbReference>
<dbReference type="Gene3D" id="2.170.130.10">
    <property type="entry name" value="TonB-dependent receptor, plug domain"/>
    <property type="match status" value="1"/>
</dbReference>
<dbReference type="EMBL" id="PETL01000283">
    <property type="protein sequence ID" value="PIV63719.1"/>
    <property type="molecule type" value="Genomic_DNA"/>
</dbReference>
<keyword evidence="2" id="KW-0472">Membrane</keyword>
<name>A0A2M7E7L4_9BACT</name>
<feature type="domain" description="TonB-dependent receptor plug" evidence="4">
    <location>
        <begin position="52"/>
        <end position="152"/>
    </location>
</feature>
<keyword evidence="2" id="KW-0813">Transport</keyword>
<keyword evidence="1 3" id="KW-0732">Signal</keyword>
<organism evidence="5 6">
    <name type="scientific">bacterium (Candidatus Ratteibacteria) CG01_land_8_20_14_3_00_40_19</name>
    <dbReference type="NCBI Taxonomy" id="2014290"/>
    <lineage>
        <taxon>Bacteria</taxon>
        <taxon>Candidatus Ratteibacteria</taxon>
    </lineage>
</organism>
<feature type="chain" id="PRO_5014986462" evidence="3">
    <location>
        <begin position="31"/>
        <end position="152"/>
    </location>
</feature>
<reference evidence="6" key="1">
    <citation type="submission" date="2017-09" db="EMBL/GenBank/DDBJ databases">
        <title>Depth-based differentiation of microbial function through sediment-hosted aquifers and enrichment of novel symbionts in the deep terrestrial subsurface.</title>
        <authorList>
            <person name="Probst A.J."/>
            <person name="Ladd B."/>
            <person name="Jarett J.K."/>
            <person name="Geller-Mcgrath D.E."/>
            <person name="Sieber C.M.K."/>
            <person name="Emerson J.B."/>
            <person name="Anantharaman K."/>
            <person name="Thomas B.C."/>
            <person name="Malmstrom R."/>
            <person name="Stieglmeier M."/>
            <person name="Klingl A."/>
            <person name="Woyke T."/>
            <person name="Ryan C.M."/>
            <person name="Banfield J.F."/>
        </authorList>
    </citation>
    <scope>NUCLEOTIDE SEQUENCE [LARGE SCALE GENOMIC DNA]</scope>
</reference>
<sequence>MKGEEKMFKKFLVCLMVLCFTLSFSKISLAEEESFDLGEVVVTATKTPHLLKDVPGSVTVITKEEIEESGAVDLGEALEKVGGIKIRDYGSMGAATDITIRGSTPSQVLVLIDGRPTALPSLGTTDLTLYPVDNIERIEVVRGPFSSLYGAD</sequence>
<dbReference type="PANTHER" id="PTHR30069">
    <property type="entry name" value="TONB-DEPENDENT OUTER MEMBRANE RECEPTOR"/>
    <property type="match status" value="1"/>
</dbReference>
<dbReference type="SUPFAM" id="SSF56935">
    <property type="entry name" value="Porins"/>
    <property type="match status" value="1"/>
</dbReference>
<dbReference type="AlphaFoldDB" id="A0A2M7E7L4"/>
<comment type="similarity">
    <text evidence="2">Belongs to the TonB-dependent receptor family.</text>
</comment>
<keyword evidence="2" id="KW-0812">Transmembrane</keyword>
<proteinExistence type="inferred from homology"/>
<accession>A0A2M7E7L4</accession>
<keyword evidence="2" id="KW-0998">Cell outer membrane</keyword>
<dbReference type="InterPro" id="IPR037066">
    <property type="entry name" value="Plug_dom_sf"/>
</dbReference>
<feature type="non-terminal residue" evidence="5">
    <location>
        <position position="152"/>
    </location>
</feature>
<dbReference type="GO" id="GO:0015344">
    <property type="term" value="F:siderophore uptake transmembrane transporter activity"/>
    <property type="evidence" value="ECO:0007669"/>
    <property type="project" value="TreeGrafter"/>
</dbReference>
<evidence type="ECO:0000256" key="1">
    <source>
        <dbReference type="ARBA" id="ARBA00022729"/>
    </source>
</evidence>
<gene>
    <name evidence="5" type="ORF">COS11_05960</name>
</gene>
<dbReference type="PROSITE" id="PS52016">
    <property type="entry name" value="TONB_DEPENDENT_REC_3"/>
    <property type="match status" value="1"/>
</dbReference>
<dbReference type="GO" id="GO:0009279">
    <property type="term" value="C:cell outer membrane"/>
    <property type="evidence" value="ECO:0007669"/>
    <property type="project" value="UniProtKB-SubCell"/>
</dbReference>